<gene>
    <name evidence="2" type="ORF">MONAX_5E030795</name>
</gene>
<sequence>MPKPGIGFPGCTHSSLRGSLSIPGPRPGFRHGTRSSILPSALLTPTIGHS</sequence>
<protein>
    <submittedName>
        <fullName evidence="2">Uncharacterized protein</fullName>
    </submittedName>
</protein>
<dbReference type="EMBL" id="CABDUW010002326">
    <property type="protein sequence ID" value="VTJ86343.1"/>
    <property type="molecule type" value="Genomic_DNA"/>
</dbReference>
<reference evidence="2" key="1">
    <citation type="submission" date="2019-04" db="EMBL/GenBank/DDBJ databases">
        <authorList>
            <person name="Alioto T."/>
            <person name="Alioto T."/>
        </authorList>
    </citation>
    <scope>NUCLEOTIDE SEQUENCE [LARGE SCALE GENOMIC DNA]</scope>
</reference>
<feature type="non-terminal residue" evidence="2">
    <location>
        <position position="50"/>
    </location>
</feature>
<organism evidence="2 3">
    <name type="scientific">Marmota monax</name>
    <name type="common">Woodchuck</name>
    <dbReference type="NCBI Taxonomy" id="9995"/>
    <lineage>
        <taxon>Eukaryota</taxon>
        <taxon>Metazoa</taxon>
        <taxon>Chordata</taxon>
        <taxon>Craniata</taxon>
        <taxon>Vertebrata</taxon>
        <taxon>Euteleostomi</taxon>
        <taxon>Mammalia</taxon>
        <taxon>Eutheria</taxon>
        <taxon>Euarchontoglires</taxon>
        <taxon>Glires</taxon>
        <taxon>Rodentia</taxon>
        <taxon>Sciuromorpha</taxon>
        <taxon>Sciuridae</taxon>
        <taxon>Xerinae</taxon>
        <taxon>Marmotini</taxon>
        <taxon>Marmota</taxon>
    </lineage>
</organism>
<dbReference type="AlphaFoldDB" id="A0A5E4CX05"/>
<evidence type="ECO:0000256" key="1">
    <source>
        <dbReference type="SAM" id="MobiDB-lite"/>
    </source>
</evidence>
<accession>A0A5E4CX05</accession>
<feature type="region of interest" description="Disordered" evidence="1">
    <location>
        <begin position="1"/>
        <end position="50"/>
    </location>
</feature>
<comment type="caution">
    <text evidence="2">The sequence shown here is derived from an EMBL/GenBank/DDBJ whole genome shotgun (WGS) entry which is preliminary data.</text>
</comment>
<proteinExistence type="predicted"/>
<name>A0A5E4CX05_MARMO</name>
<dbReference type="Proteomes" id="UP000335636">
    <property type="component" value="Unassembled WGS sequence"/>
</dbReference>
<keyword evidence="3" id="KW-1185">Reference proteome</keyword>
<evidence type="ECO:0000313" key="3">
    <source>
        <dbReference type="Proteomes" id="UP000335636"/>
    </source>
</evidence>
<evidence type="ECO:0000313" key="2">
    <source>
        <dbReference type="EMBL" id="VTJ86343.1"/>
    </source>
</evidence>